<name>A0A8K0JP59_9TREE</name>
<feature type="compositionally biased region" description="Basic and acidic residues" evidence="1">
    <location>
        <begin position="280"/>
        <end position="303"/>
    </location>
</feature>
<protein>
    <submittedName>
        <fullName evidence="2">Uncharacterized protein</fullName>
    </submittedName>
</protein>
<sequence>MMIDPIPPARQGDCASSTIIPARCEIKRKACGSLALPLCSTPPSDSIPSLPVPPQLSHYTPSNLPCLVPSSPNRDFSFDFFPPSRVPVLRLEQSNNAHHNPSQDGQPHPQSEVNLQTSRPVGSIVQSRVNTARLCGLVDGRYVLGVVHDGTRWDGVDFARGDSRGGDDGDTGRRPPPARRRLLVQIRGDPDRRRSGRGHQRRSGRGSDERDRGGRRDERGGSGQEGSGGGSGTDEPGRNGCNGGEGLDLQGHSGGVSRLGDDDGARETYRQSGRITLSADVERVDEQGQQCKEENQGRPGGHDRSRHSRLVDVWCLLKGGWMGEIGSDCLGGGLVWSFWAEAGKA</sequence>
<feature type="region of interest" description="Disordered" evidence="1">
    <location>
        <begin position="95"/>
        <end position="114"/>
    </location>
</feature>
<keyword evidence="3" id="KW-1185">Reference proteome</keyword>
<dbReference type="Proteomes" id="UP000812966">
    <property type="component" value="Unassembled WGS sequence"/>
</dbReference>
<feature type="compositionally biased region" description="Basic and acidic residues" evidence="1">
    <location>
        <begin position="205"/>
        <end position="220"/>
    </location>
</feature>
<gene>
    <name evidence="2" type="ORF">FFLO_01792</name>
</gene>
<evidence type="ECO:0000313" key="3">
    <source>
        <dbReference type="Proteomes" id="UP000812966"/>
    </source>
</evidence>
<evidence type="ECO:0000256" key="1">
    <source>
        <dbReference type="SAM" id="MobiDB-lite"/>
    </source>
</evidence>
<feature type="region of interest" description="Disordered" evidence="1">
    <location>
        <begin position="153"/>
        <end position="305"/>
    </location>
</feature>
<accession>A0A8K0JP59</accession>
<dbReference type="AlphaFoldDB" id="A0A8K0JP59"/>
<reference evidence="2" key="1">
    <citation type="submission" date="2020-04" db="EMBL/GenBank/DDBJ databases">
        <title>Analysis of mating type loci in Filobasidium floriforme.</title>
        <authorList>
            <person name="Nowrousian M."/>
        </authorList>
    </citation>
    <scope>NUCLEOTIDE SEQUENCE</scope>
    <source>
        <strain evidence="2">CBS 6242</strain>
    </source>
</reference>
<feature type="compositionally biased region" description="Gly residues" evidence="1">
    <location>
        <begin position="221"/>
        <end position="232"/>
    </location>
</feature>
<feature type="compositionally biased region" description="Basic residues" evidence="1">
    <location>
        <begin position="194"/>
        <end position="204"/>
    </location>
</feature>
<organism evidence="2 3">
    <name type="scientific">Filobasidium floriforme</name>
    <dbReference type="NCBI Taxonomy" id="5210"/>
    <lineage>
        <taxon>Eukaryota</taxon>
        <taxon>Fungi</taxon>
        <taxon>Dikarya</taxon>
        <taxon>Basidiomycota</taxon>
        <taxon>Agaricomycotina</taxon>
        <taxon>Tremellomycetes</taxon>
        <taxon>Filobasidiales</taxon>
        <taxon>Filobasidiaceae</taxon>
        <taxon>Filobasidium</taxon>
    </lineage>
</organism>
<feature type="compositionally biased region" description="Basic and acidic residues" evidence="1">
    <location>
        <begin position="259"/>
        <end position="269"/>
    </location>
</feature>
<feature type="compositionally biased region" description="Basic and acidic residues" evidence="1">
    <location>
        <begin position="153"/>
        <end position="173"/>
    </location>
</feature>
<dbReference type="EMBL" id="JABELV010000026">
    <property type="protein sequence ID" value="KAG7562731.1"/>
    <property type="molecule type" value="Genomic_DNA"/>
</dbReference>
<proteinExistence type="predicted"/>
<comment type="caution">
    <text evidence="2">The sequence shown here is derived from an EMBL/GenBank/DDBJ whole genome shotgun (WGS) entry which is preliminary data.</text>
</comment>
<evidence type="ECO:0000313" key="2">
    <source>
        <dbReference type="EMBL" id="KAG7562731.1"/>
    </source>
</evidence>